<feature type="domain" description="NolW-like" evidence="14">
    <location>
        <begin position="121"/>
        <end position="179"/>
    </location>
</feature>
<protein>
    <submittedName>
        <fullName evidence="16">Type II secretion system secretin GspD</fullName>
    </submittedName>
</protein>
<keyword evidence="6 12" id="KW-0732">Signal</keyword>
<name>A0ABR8UKW7_9GAMM</name>
<dbReference type="EMBL" id="JACSQJ010000007">
    <property type="protein sequence ID" value="MBD7988666.1"/>
    <property type="molecule type" value="Genomic_DNA"/>
</dbReference>
<dbReference type="Pfam" id="PF03958">
    <property type="entry name" value="Secretin_N"/>
    <property type="match status" value="3"/>
</dbReference>
<comment type="similarity">
    <text evidence="2">Belongs to the bacterial secretin family. GSP D subfamily.</text>
</comment>
<dbReference type="NCBIfam" id="TIGR02517">
    <property type="entry name" value="type_II_gspD"/>
    <property type="match status" value="1"/>
</dbReference>
<keyword evidence="4" id="KW-1134">Transmembrane beta strand</keyword>
<feature type="domain" description="Type II/III secretion system secretin-like" evidence="13">
    <location>
        <begin position="454"/>
        <end position="617"/>
    </location>
</feature>
<evidence type="ECO:0000256" key="4">
    <source>
        <dbReference type="ARBA" id="ARBA00022452"/>
    </source>
</evidence>
<evidence type="ECO:0000256" key="2">
    <source>
        <dbReference type="ARBA" id="ARBA00006980"/>
    </source>
</evidence>
<comment type="subcellular location">
    <subcellularLocation>
        <location evidence="1 10">Cell outer membrane</location>
    </subcellularLocation>
</comment>
<reference evidence="16 17" key="1">
    <citation type="submission" date="2020-08" db="EMBL/GenBank/DDBJ databases">
        <title>A Genomic Blueprint of the Chicken Gut Microbiome.</title>
        <authorList>
            <person name="Gilroy R."/>
            <person name="Ravi A."/>
            <person name="Getino M."/>
            <person name="Pursley I."/>
            <person name="Horton D.L."/>
            <person name="Alikhan N.-F."/>
            <person name="Baker D."/>
            <person name="Gharbi K."/>
            <person name="Hall N."/>
            <person name="Watson M."/>
            <person name="Adriaenssens E.M."/>
            <person name="Foster-Nyarko E."/>
            <person name="Jarju S."/>
            <person name="Secka A."/>
            <person name="Antonio M."/>
            <person name="Oren A."/>
            <person name="Chaudhuri R."/>
            <person name="La Ragione R.M."/>
            <person name="Hildebrand F."/>
            <person name="Pallen M.J."/>
        </authorList>
    </citation>
    <scope>NUCLEOTIDE SEQUENCE [LARGE SCALE GENOMIC DNA]</scope>
    <source>
        <strain evidence="16 17">Sa2BVA3</strain>
    </source>
</reference>
<dbReference type="Pfam" id="PF00263">
    <property type="entry name" value="Secretin"/>
    <property type="match status" value="1"/>
</dbReference>
<evidence type="ECO:0000256" key="12">
    <source>
        <dbReference type="SAM" id="SignalP"/>
    </source>
</evidence>
<keyword evidence="9" id="KW-0998">Cell outer membrane</keyword>
<keyword evidence="7" id="KW-0653">Protein transport</keyword>
<dbReference type="InterPro" id="IPR038591">
    <property type="entry name" value="NolW-like_sf"/>
</dbReference>
<evidence type="ECO:0000256" key="8">
    <source>
        <dbReference type="ARBA" id="ARBA00023136"/>
    </source>
</evidence>
<keyword evidence="17" id="KW-1185">Reference proteome</keyword>
<dbReference type="InterPro" id="IPR013356">
    <property type="entry name" value="T2SS_GspD"/>
</dbReference>
<dbReference type="Pfam" id="PF21305">
    <property type="entry name" value="type_II_gspD_N0"/>
    <property type="match status" value="1"/>
</dbReference>
<evidence type="ECO:0000256" key="6">
    <source>
        <dbReference type="ARBA" id="ARBA00022729"/>
    </source>
</evidence>
<dbReference type="InterPro" id="IPR004846">
    <property type="entry name" value="T2SS/T3SS_dom"/>
</dbReference>
<feature type="chain" id="PRO_5045642067" evidence="12">
    <location>
        <begin position="25"/>
        <end position="717"/>
    </location>
</feature>
<proteinExistence type="inferred from homology"/>
<evidence type="ECO:0000256" key="11">
    <source>
        <dbReference type="SAM" id="MobiDB-lite"/>
    </source>
</evidence>
<sequence length="717" mass="74319">MNHRLLAAALVLALTAQPAPFAFAQAGAGVTAQDADIRAFIQDVARATGTTFIIDPAVQGSVSITRDVAMDESELLGVLLAVLRANGLVAVSAGPGAYRVVPDAQAVQSPGGGHGASAFTTQVLPLSTVDARIAAETLKPLVGRGGVVIPTPQGNALLVADYADNIRRIRGLVAQIDSDTAGIDTVTLRNSSAREVAATVNQLFGGGDGRGGQLSIQAVEGSNSIVVRGAPSAVQRVVQTILELDRRAERTGGVRVVRLQHASAEQLLPVLQQLVGQTPDGEDAGGTVAASAAGAAEATTAQVISAVPGKRPTIVRYPGANSLIINADPETQRLLVDVITQLDTRREQVLVEAIVVEISDNAAKRLGAQLLVAGKEGSNVPFLATQHPGAGTGIMPIAGGWYAEQQRRDGNDDDGVLDLARQAAVQSLLGINGALGGIAGSNDNATFGLIIDAVNSDTASNLLSTPSILTLDNEEARILVGQEVPTTSGEVLGDNNSNPFRTIERQDVGIQLEVTPQINAGGGITLTLRQEVSSIAGPVSEDFSELVLNKREVETRVLVDDGEIVALGGLLDQNDRNTVSKVPLLGDIPIVGQLFKHRSRSRDKTNLMVFIRPTIVRSTADAQAMSAGRWDYMRGQLPVMGERENALDELVRDYLRTNPPAMPVPGAGTTSAPVPASRQTEPAMPTTPAAGPADTTATPAADMGVDNAAATGADAAR</sequence>
<dbReference type="InterPro" id="IPR049371">
    <property type="entry name" value="GspD-like_N0"/>
</dbReference>
<dbReference type="Proteomes" id="UP000647183">
    <property type="component" value="Unassembled WGS sequence"/>
</dbReference>
<evidence type="ECO:0000256" key="3">
    <source>
        <dbReference type="ARBA" id="ARBA00022448"/>
    </source>
</evidence>
<keyword evidence="8" id="KW-0472">Membrane</keyword>
<feature type="domain" description="NolW-like" evidence="14">
    <location>
        <begin position="185"/>
        <end position="249"/>
    </location>
</feature>
<feature type="domain" description="NolW-like" evidence="14">
    <location>
        <begin position="254"/>
        <end position="348"/>
    </location>
</feature>
<feature type="region of interest" description="Disordered" evidence="11">
    <location>
        <begin position="657"/>
        <end position="717"/>
    </location>
</feature>
<evidence type="ECO:0000256" key="9">
    <source>
        <dbReference type="ARBA" id="ARBA00023237"/>
    </source>
</evidence>
<dbReference type="InterPro" id="IPR005644">
    <property type="entry name" value="NolW-like"/>
</dbReference>
<dbReference type="PANTHER" id="PTHR30332:SF24">
    <property type="entry name" value="SECRETIN GSPD-RELATED"/>
    <property type="match status" value="1"/>
</dbReference>
<feature type="domain" description="GspD-like N0" evidence="15">
    <location>
        <begin position="32"/>
        <end position="100"/>
    </location>
</feature>
<evidence type="ECO:0000313" key="17">
    <source>
        <dbReference type="Proteomes" id="UP000647183"/>
    </source>
</evidence>
<feature type="compositionally biased region" description="Low complexity" evidence="11">
    <location>
        <begin position="682"/>
        <end position="717"/>
    </location>
</feature>
<feature type="signal peptide" evidence="12">
    <location>
        <begin position="1"/>
        <end position="24"/>
    </location>
</feature>
<dbReference type="InterPro" id="IPR050810">
    <property type="entry name" value="Bact_Secretion_Sys_Channel"/>
</dbReference>
<keyword evidence="3 10" id="KW-0813">Transport</keyword>
<evidence type="ECO:0000313" key="16">
    <source>
        <dbReference type="EMBL" id="MBD7988666.1"/>
    </source>
</evidence>
<dbReference type="Gene3D" id="3.30.1370.120">
    <property type="match status" value="3"/>
</dbReference>
<feature type="compositionally biased region" description="Polar residues" evidence="11">
    <location>
        <begin position="668"/>
        <end position="680"/>
    </location>
</feature>
<evidence type="ECO:0000259" key="13">
    <source>
        <dbReference type="Pfam" id="PF00263"/>
    </source>
</evidence>
<evidence type="ECO:0000259" key="15">
    <source>
        <dbReference type="Pfam" id="PF21305"/>
    </source>
</evidence>
<dbReference type="PANTHER" id="PTHR30332">
    <property type="entry name" value="PROBABLE GENERAL SECRETION PATHWAY PROTEIN D"/>
    <property type="match status" value="1"/>
</dbReference>
<gene>
    <name evidence="16" type="primary">gspD</name>
    <name evidence="16" type="ORF">H9645_11580</name>
</gene>
<comment type="caution">
    <text evidence="16">The sequence shown here is derived from an EMBL/GenBank/DDBJ whole genome shotgun (WGS) entry which is preliminary data.</text>
</comment>
<dbReference type="InterPro" id="IPR001775">
    <property type="entry name" value="GspD/PilQ"/>
</dbReference>
<evidence type="ECO:0000259" key="14">
    <source>
        <dbReference type="Pfam" id="PF03958"/>
    </source>
</evidence>
<dbReference type="PRINTS" id="PR00811">
    <property type="entry name" value="BCTERIALGSPD"/>
</dbReference>
<organism evidence="16 17">
    <name type="scientific">Luteimonas colneyensis</name>
    <dbReference type="NCBI Taxonomy" id="2762230"/>
    <lineage>
        <taxon>Bacteria</taxon>
        <taxon>Pseudomonadati</taxon>
        <taxon>Pseudomonadota</taxon>
        <taxon>Gammaproteobacteria</taxon>
        <taxon>Lysobacterales</taxon>
        <taxon>Lysobacteraceae</taxon>
        <taxon>Luteimonas</taxon>
    </lineage>
</organism>
<evidence type="ECO:0000256" key="5">
    <source>
        <dbReference type="ARBA" id="ARBA00022692"/>
    </source>
</evidence>
<evidence type="ECO:0000256" key="10">
    <source>
        <dbReference type="RuleBase" id="RU004004"/>
    </source>
</evidence>
<accession>A0ABR8UKW7</accession>
<keyword evidence="5" id="KW-0812">Transmembrane</keyword>
<evidence type="ECO:0000256" key="7">
    <source>
        <dbReference type="ARBA" id="ARBA00022927"/>
    </source>
</evidence>
<evidence type="ECO:0000256" key="1">
    <source>
        <dbReference type="ARBA" id="ARBA00004442"/>
    </source>
</evidence>